<dbReference type="InterPro" id="IPR036291">
    <property type="entry name" value="NAD(P)-bd_dom_sf"/>
</dbReference>
<dbReference type="Proteomes" id="UP000570166">
    <property type="component" value="Unassembled WGS sequence"/>
</dbReference>
<protein>
    <submittedName>
        <fullName evidence="1">SDR family NAD(P)-dependent oxidoreductase</fullName>
    </submittedName>
</protein>
<organism evidence="1 2">
    <name type="scientific">Sphingomonas chungangi</name>
    <dbReference type="NCBI Taxonomy" id="2683589"/>
    <lineage>
        <taxon>Bacteria</taxon>
        <taxon>Pseudomonadati</taxon>
        <taxon>Pseudomonadota</taxon>
        <taxon>Alphaproteobacteria</taxon>
        <taxon>Sphingomonadales</taxon>
        <taxon>Sphingomonadaceae</taxon>
        <taxon>Sphingomonas</taxon>
    </lineage>
</organism>
<proteinExistence type="predicted"/>
<dbReference type="InterPro" id="IPR052184">
    <property type="entry name" value="SDR_enzymes"/>
</dbReference>
<dbReference type="InterPro" id="IPR002347">
    <property type="entry name" value="SDR_fam"/>
</dbReference>
<dbReference type="SUPFAM" id="SSF51735">
    <property type="entry name" value="NAD(P)-binding Rossmann-fold domains"/>
    <property type="match status" value="1"/>
</dbReference>
<accession>A0A838L481</accession>
<evidence type="ECO:0000313" key="2">
    <source>
        <dbReference type="Proteomes" id="UP000570166"/>
    </source>
</evidence>
<gene>
    <name evidence="1" type="ORF">HZF05_05285</name>
</gene>
<keyword evidence="2" id="KW-1185">Reference proteome</keyword>
<comment type="caution">
    <text evidence="1">The sequence shown here is derived from an EMBL/GenBank/DDBJ whole genome shotgun (WGS) entry which is preliminary data.</text>
</comment>
<dbReference type="AlphaFoldDB" id="A0A838L481"/>
<dbReference type="PANTHER" id="PTHR45458:SF1">
    <property type="entry name" value="SHORT CHAIN DEHYDROGENASE"/>
    <property type="match status" value="1"/>
</dbReference>
<sequence>MSTNGTNSIPHVVIVGGAQGLGLGAVKEHLKRGWRVTATMRTSGGLADISSDRLEVIELDVADWEAVDRFASMVSVPIDRLFIVAGMTGPLDAKIGDVTPEDFSQTLLVNALAPLRIIDRWRDALTATATVAIMSSQQGSITQNEEGGHELYRISKAAVNMGLRGIAARRADERTYIAINPGWVRTALGSDAAPLSVEESIPMVVDTLDRQAGASGIHFLDKEGDPLPW</sequence>
<dbReference type="GO" id="GO:0016616">
    <property type="term" value="F:oxidoreductase activity, acting on the CH-OH group of donors, NAD or NADP as acceptor"/>
    <property type="evidence" value="ECO:0007669"/>
    <property type="project" value="TreeGrafter"/>
</dbReference>
<dbReference type="Pfam" id="PF00106">
    <property type="entry name" value="adh_short"/>
    <property type="match status" value="1"/>
</dbReference>
<dbReference type="Gene3D" id="3.40.50.720">
    <property type="entry name" value="NAD(P)-binding Rossmann-like Domain"/>
    <property type="match status" value="1"/>
</dbReference>
<dbReference type="PANTHER" id="PTHR45458">
    <property type="entry name" value="SHORT-CHAIN DEHYDROGENASE/REDUCTASE SDR"/>
    <property type="match status" value="1"/>
</dbReference>
<reference evidence="1 2" key="1">
    <citation type="submission" date="2020-07" db="EMBL/GenBank/DDBJ databases">
        <authorList>
            <person name="Sun Q."/>
        </authorList>
    </citation>
    <scope>NUCLEOTIDE SEQUENCE [LARGE SCALE GENOMIC DNA]</scope>
    <source>
        <strain evidence="1 2">CGMCC 1.13654</strain>
    </source>
</reference>
<evidence type="ECO:0000313" key="1">
    <source>
        <dbReference type="EMBL" id="MBA2933505.1"/>
    </source>
</evidence>
<dbReference type="RefSeq" id="WP_160363331.1">
    <property type="nucleotide sequence ID" value="NZ_JACEIB010000003.1"/>
</dbReference>
<dbReference type="EMBL" id="JACEIB010000003">
    <property type="protein sequence ID" value="MBA2933505.1"/>
    <property type="molecule type" value="Genomic_DNA"/>
</dbReference>
<name>A0A838L481_9SPHN</name>